<name>A0AB39CDS4_9VIRU</name>
<sequence length="99" mass="11289">MDQLTDREIMMAKTLHEILKIHIGVYPLACNDVPRTERQTGWNEARKEYARRINKIVADADPSISIAIEIIDSLDPLPFDQVQVKVLNTEKEIDVSADD</sequence>
<proteinExistence type="predicted"/>
<dbReference type="EMBL" id="PQ015379">
    <property type="protein sequence ID" value="XDJ14980.1"/>
    <property type="molecule type" value="Genomic_DNA"/>
</dbReference>
<protein>
    <submittedName>
        <fullName evidence="1">Uncharacterized protein</fullName>
    </submittedName>
</protein>
<reference evidence="1" key="1">
    <citation type="submission" date="2024-07" db="EMBL/GenBank/DDBJ databases">
        <authorList>
            <person name="Bringhurst R.M."/>
            <person name="Homer T.E."/>
        </authorList>
    </citation>
    <scope>NUCLEOTIDE SEQUENCE</scope>
</reference>
<organism evidence="1">
    <name type="scientific">Pseudomonas phage HRDY3</name>
    <dbReference type="NCBI Taxonomy" id="3236930"/>
    <lineage>
        <taxon>Viruses</taxon>
    </lineage>
</organism>
<evidence type="ECO:0000313" key="1">
    <source>
        <dbReference type="EMBL" id="XDJ14980.1"/>
    </source>
</evidence>
<accession>A0AB39CDS4</accession>